<keyword evidence="3" id="KW-1185">Reference proteome</keyword>
<proteinExistence type="predicted"/>
<evidence type="ECO:0000313" key="3">
    <source>
        <dbReference type="Proteomes" id="UP001141327"/>
    </source>
</evidence>
<dbReference type="Pfam" id="PF02399">
    <property type="entry name" value="Herpes_ori_bp"/>
    <property type="match status" value="1"/>
</dbReference>
<feature type="domain" description="Replication origin-binding protein" evidence="1">
    <location>
        <begin position="478"/>
        <end position="631"/>
    </location>
</feature>
<organism evidence="2 3">
    <name type="scientific">Paratrimastix pyriformis</name>
    <dbReference type="NCBI Taxonomy" id="342808"/>
    <lineage>
        <taxon>Eukaryota</taxon>
        <taxon>Metamonada</taxon>
        <taxon>Preaxostyla</taxon>
        <taxon>Paratrimastigidae</taxon>
        <taxon>Paratrimastix</taxon>
    </lineage>
</organism>
<evidence type="ECO:0000259" key="1">
    <source>
        <dbReference type="Pfam" id="PF02399"/>
    </source>
</evidence>
<reference evidence="2" key="1">
    <citation type="journal article" date="2022" name="bioRxiv">
        <title>Genomics of Preaxostyla Flagellates Illuminates Evolutionary Transitions and the Path Towards Mitochondrial Loss.</title>
        <authorList>
            <person name="Novak L.V.F."/>
            <person name="Treitli S.C."/>
            <person name="Pyrih J."/>
            <person name="Halakuc P."/>
            <person name="Pipaliya S.V."/>
            <person name="Vacek V."/>
            <person name="Brzon O."/>
            <person name="Soukal P."/>
            <person name="Eme L."/>
            <person name="Dacks J.B."/>
            <person name="Karnkowska A."/>
            <person name="Elias M."/>
            <person name="Hampl V."/>
        </authorList>
    </citation>
    <scope>NUCLEOTIDE SEQUENCE</scope>
    <source>
        <strain evidence="2">RCP-MX</strain>
    </source>
</reference>
<gene>
    <name evidence="2" type="ORF">PAPYR_12699</name>
</gene>
<dbReference type="EMBL" id="JAPMOS010000340">
    <property type="protein sequence ID" value="KAJ4452960.1"/>
    <property type="molecule type" value="Genomic_DNA"/>
</dbReference>
<dbReference type="Proteomes" id="UP001141327">
    <property type="component" value="Unassembled WGS sequence"/>
</dbReference>
<protein>
    <submittedName>
        <fullName evidence="2">Origin of replication binding protein</fullName>
    </submittedName>
</protein>
<accession>A0ABQ8U6P0</accession>
<name>A0ABQ8U6P0_9EUKA</name>
<sequence length="662" mass="74483">MRFRVPNANSCYGVTLGICGNHPFCGGYNPGGVGSEVRFGLPQPPRKKSDTPLSDLLWKLGGKDQKVASLVRRHPELAREDMCHIIRVTQRGSMTVTQAWEPIDEEHTPANIDYVEVLHSAYTGNIARYFPVWRKLVPRSKTVISVGGCEIELGELTFAIEKMGSKGMDYANKSADEVRAFLLHKRDVQTVHERIGIPVHKAYFDIERCAVEGKPLERIPIERITREIELLLGHCVTVYTACGPKKESYHVICKVLVPREINSIIARHLKFKRGYSCIDAGVYSKNHLFRCFTQDKITRVEGSAPFMARRVVRLASDPECLEVTDEQVLDSLVTYTEGVPKLDLQALDFSQELIALPAPEIVAGDLPAAAIAYLDKNLGKDAWSTEATRSANALRIAHDGPYHCEICEADHDHDNPFVVFKDTACNLYCSRDERDPRVPKEFKLAEKMSPHKRLHAFYDRCDPPTLDHRADEFLQCDITEKLTCIKARMGSGKTQNLSRILTQVDPQCTVVMISCRRTLAFDFMKRYNTPGSKPFESYMDITGAISVHQHQRLIVQVDSLGRVVVGDLGSTLGGALTIKYLVLDEVESLLNQLQSTNDTRIVQHLRELMIHSQHIVAMDGLLQQSTNLIEFNKQMPEYRAKCINAGLNRRRPAGVTYSTSHK</sequence>
<comment type="caution">
    <text evidence="2">The sequence shown here is derived from an EMBL/GenBank/DDBJ whole genome shotgun (WGS) entry which is preliminary data.</text>
</comment>
<evidence type="ECO:0000313" key="2">
    <source>
        <dbReference type="EMBL" id="KAJ4452960.1"/>
    </source>
</evidence>
<dbReference type="InterPro" id="IPR003450">
    <property type="entry name" value="Replication_origin-bd"/>
</dbReference>